<evidence type="ECO:0000259" key="4">
    <source>
        <dbReference type="Pfam" id="PF05729"/>
    </source>
</evidence>
<comment type="caution">
    <text evidence="6">The sequence shown here is derived from an EMBL/GenBank/DDBJ whole genome shotgun (WGS) entry which is preliminary data.</text>
</comment>
<dbReference type="Pfam" id="PF05729">
    <property type="entry name" value="NACHT"/>
    <property type="match status" value="1"/>
</dbReference>
<dbReference type="InterPro" id="IPR027417">
    <property type="entry name" value="P-loop_NTPase"/>
</dbReference>
<dbReference type="Gene3D" id="3.40.50.300">
    <property type="entry name" value="P-loop containing nucleotide triphosphate hydrolases"/>
    <property type="match status" value="1"/>
</dbReference>
<evidence type="ECO:0000259" key="5">
    <source>
        <dbReference type="Pfam" id="PF25469"/>
    </source>
</evidence>
<dbReference type="Gene3D" id="1.25.40.370">
    <property type="match status" value="1"/>
</dbReference>
<feature type="compositionally biased region" description="Polar residues" evidence="3">
    <location>
        <begin position="1782"/>
        <end position="1795"/>
    </location>
</feature>
<name>A0AAV3YXR2_9GAST</name>
<evidence type="ECO:0000313" key="6">
    <source>
        <dbReference type="EMBL" id="GFN87177.1"/>
    </source>
</evidence>
<accession>A0AAV3YXR2</accession>
<dbReference type="InterPro" id="IPR011041">
    <property type="entry name" value="Quinoprot_gluc/sorb_DH_b-prop"/>
</dbReference>
<dbReference type="SUPFAM" id="SSF82171">
    <property type="entry name" value="DPP6 N-terminal domain-like"/>
    <property type="match status" value="1"/>
</dbReference>
<dbReference type="PANTHER" id="PTHR19871:SF14">
    <property type="entry name" value="DUF4062 DOMAIN-CONTAINING PROTEIN"/>
    <property type="match status" value="1"/>
</dbReference>
<evidence type="ECO:0000313" key="7">
    <source>
        <dbReference type="Proteomes" id="UP000735302"/>
    </source>
</evidence>
<dbReference type="InterPro" id="IPR057588">
    <property type="entry name" value="NWD1/2-like_WH"/>
</dbReference>
<dbReference type="SUPFAM" id="SSF52540">
    <property type="entry name" value="P-loop containing nucleoside triphosphate hydrolases"/>
    <property type="match status" value="1"/>
</dbReference>
<evidence type="ECO:0000256" key="2">
    <source>
        <dbReference type="ARBA" id="ARBA00022737"/>
    </source>
</evidence>
<keyword evidence="7" id="KW-1185">Reference proteome</keyword>
<protein>
    <submittedName>
        <fullName evidence="6">NACHT and WD repeat domain-containing protein 2-like</fullName>
    </submittedName>
</protein>
<dbReference type="SUPFAM" id="SSF50952">
    <property type="entry name" value="Soluble quinoprotein glucose dehydrogenase"/>
    <property type="match status" value="1"/>
</dbReference>
<gene>
    <name evidence="6" type="ORF">PoB_001368300</name>
</gene>
<feature type="domain" description="NWD1/2-like winged helix-turn-helix" evidence="5">
    <location>
        <begin position="624"/>
        <end position="734"/>
    </location>
</feature>
<keyword evidence="1" id="KW-0853">WD repeat</keyword>
<feature type="domain" description="NACHT" evidence="4">
    <location>
        <begin position="401"/>
        <end position="533"/>
    </location>
</feature>
<reference evidence="6 7" key="1">
    <citation type="journal article" date="2021" name="Elife">
        <title>Chloroplast acquisition without the gene transfer in kleptoplastic sea slugs, Plakobranchus ocellatus.</title>
        <authorList>
            <person name="Maeda T."/>
            <person name="Takahashi S."/>
            <person name="Yoshida T."/>
            <person name="Shimamura S."/>
            <person name="Takaki Y."/>
            <person name="Nagai Y."/>
            <person name="Toyoda A."/>
            <person name="Suzuki Y."/>
            <person name="Arimoto A."/>
            <person name="Ishii H."/>
            <person name="Satoh N."/>
            <person name="Nishiyama T."/>
            <person name="Hasebe M."/>
            <person name="Maruyama T."/>
            <person name="Minagawa J."/>
            <person name="Obokata J."/>
            <person name="Shigenobu S."/>
        </authorList>
    </citation>
    <scope>NUCLEOTIDE SEQUENCE [LARGE SCALE GENOMIC DNA]</scope>
</reference>
<dbReference type="PANTHER" id="PTHR19871">
    <property type="entry name" value="BETA TRANSDUCIN-RELATED PROTEIN"/>
    <property type="match status" value="1"/>
</dbReference>
<dbReference type="EMBL" id="BLXT01001660">
    <property type="protein sequence ID" value="GFN87177.1"/>
    <property type="molecule type" value="Genomic_DNA"/>
</dbReference>
<dbReference type="Pfam" id="PF25469">
    <property type="entry name" value="WHD_NWD1"/>
    <property type="match status" value="1"/>
</dbReference>
<organism evidence="6 7">
    <name type="scientific">Plakobranchus ocellatus</name>
    <dbReference type="NCBI Taxonomy" id="259542"/>
    <lineage>
        <taxon>Eukaryota</taxon>
        <taxon>Metazoa</taxon>
        <taxon>Spiralia</taxon>
        <taxon>Lophotrochozoa</taxon>
        <taxon>Mollusca</taxon>
        <taxon>Gastropoda</taxon>
        <taxon>Heterobranchia</taxon>
        <taxon>Euthyneura</taxon>
        <taxon>Panpulmonata</taxon>
        <taxon>Sacoglossa</taxon>
        <taxon>Placobranchoidea</taxon>
        <taxon>Plakobranchidae</taxon>
        <taxon>Plakobranchus</taxon>
    </lineage>
</organism>
<keyword evidence="2" id="KW-0677">Repeat</keyword>
<sequence>MADTLPPEQISLLAGRLSRDDIPAVKAHVIRVYVCSVGTDSMTERDVFVENVYPKLRAYCKDRYGLEFQISDLTWGLSAAQIDSQTDLTPLRIREIQRCHALSAGPNFLAFLGQKYGPRSLPDVILSDEYDVIQIALRAHKNRDTRNAPLLDQCYVVDENNLPPVYVLRPKSSIVPELEDPDESVREKAQAKWEEVQSELRTLLQKGAELAYLDGAMDSESKERYYVSELENQILLGIEANDNPKKRCILITRNIDDLKNYTQDPRSPRFAEISHIEREDRFELDTDSAAMLERLRQRVLNLVTPQNTIHHDVLWKFDDVIHPQLHKDYLAELSDKLYRMCVHLIDENAPLPEHDVPSLCEEASQHWSRCRFMASHYYKQDNDTPLQALRDYVTGASDTPLIVHGAPGCGKSKIVSKLAFDMEDTVYDNYLFVLRYIGHTPKSRDLKQLLSSLCTQIKMAIGANIADIPGEANELVKYFVELITNFPPSCRLILLLDDLELLLPDHDAHRLTWIPPRLPPHVKLILAVHHSSYRLLDKFKDVVLPKRSDCFLEVPSATVEECVGLLNRLLLSMDRTLSEPQLTIFREALEKEPLPLYVELLANIAKDLKSFDNAESIKLPANSEEGIVGLLEKLESRHGKMLVSRAFAYMVASSTGLSDCEMEDVLSLDEDVLNEIYNSDYHPRIRRVPYIKWLALKQDVEAFLAYKDADGVTVAMWQHDSFVDAVKKRYLCDKLILSSIHSTIADYFLGTWAGKQKPVSVLGGKRASVASYNSDRKVPAQPLTFGESARGGGAQRFNKRMYDQVPRHLDLAGRYKELNSLVFFNYEWLYNKIKALSLQHIMLDLALNPGEEVSLVEEALRVSEQTVERDINSLPTEISGHLLPYYATHANIRSLIRQCDTDGLRHCSLVPNFPYLHVPGSSLQFTLDAPDEMEHFCFLNGALLDTNNSGEEKLLVCKKRDDAYVHIFDLLTGDLRGTVFASNGELHLTPDGKYLIIVDHITEKAIKIHETTTGAFLKQIIMMNHIEGKSSLYKKGPLSITNDRLCAVVTLTNSVLCICEIPSGKILHIIALDGKSNVCTISPDGKMVLCNSNGFLLAYDLYTLEHLFTVPIGSTPSRLLFTRDSLRVFLSNDKDTRVTIMHLNGKHVDMTYRAVLEDKMPRDSIRNLKISPNDQLLLIRGDLHLLVYHRGLEKIIASFTKPENVPEEFRLPKAHYVQMKFTHADFTKDSSFVVGTIFRNIYVWQISSGNLVTSIQAPIGLITDMLVSSVRSQVVTHMKGSKNIEVWNIDAAVRKVNTPDKLTDAISELQLTADSRMAFVRCRQSDEIGVVSMANGSMLDLLTHDNPVLDFAISPDGNWALVSTNPRLKGTAFKLWNLAERRVVMEVGNVAGYCVGMNHKQGIAMFAQKDTSFKSPYYISVLHFIEGEFYEHAYMHTVTTIRSKPFVTDNDQYLVVNSAIDPQSALSTNDDTNSIHSSSQSVYPQVKPCIYVFDIVNGMKVTVCDAVSMKFEEHLLDILEVRPCSQTNRSLVAAIFSCKEHQSSALSQAADDDLSDGGYASSGSGHISTGYPYGFFLLDATTGNLAQLCIPFPKPSVGVGSNPLIFSTDCTLCLDEQSNIFHIPTGDFIGQLPSPLNPPRAFALRNSVMLYYFGSTLLAMRVSDGVPIAQCDVHSTICQLHVCPDDRTVLLGCEDGGVLSYTVIDPAWENPSQVLSCLLSRKVGDHSKLDPDHTRRIWDKVEKDSIPSYQRPPSAVTPFSSDKLLLREIKALPRPRPKSDSQAEMGTRSQACSVM</sequence>
<evidence type="ECO:0000256" key="1">
    <source>
        <dbReference type="ARBA" id="ARBA00022574"/>
    </source>
</evidence>
<feature type="compositionally biased region" description="Basic and acidic residues" evidence="3">
    <location>
        <begin position="1771"/>
        <end position="1781"/>
    </location>
</feature>
<feature type="region of interest" description="Disordered" evidence="3">
    <location>
        <begin position="1771"/>
        <end position="1795"/>
    </location>
</feature>
<dbReference type="InterPro" id="IPR052752">
    <property type="entry name" value="NACHT-WD_repeat"/>
</dbReference>
<dbReference type="InterPro" id="IPR015943">
    <property type="entry name" value="WD40/YVTN_repeat-like_dom_sf"/>
</dbReference>
<evidence type="ECO:0000256" key="3">
    <source>
        <dbReference type="SAM" id="MobiDB-lite"/>
    </source>
</evidence>
<dbReference type="Gene3D" id="2.130.10.10">
    <property type="entry name" value="YVTN repeat-like/Quinoprotein amine dehydrogenase"/>
    <property type="match status" value="2"/>
</dbReference>
<proteinExistence type="predicted"/>
<dbReference type="Proteomes" id="UP000735302">
    <property type="component" value="Unassembled WGS sequence"/>
</dbReference>
<dbReference type="InterPro" id="IPR007111">
    <property type="entry name" value="NACHT_NTPase"/>
</dbReference>